<reference evidence="3 4" key="1">
    <citation type="submission" date="2014-04" db="EMBL/GenBank/DDBJ databases">
        <title>Evolutionary Origins and Diversification of the Mycorrhizal Mutualists.</title>
        <authorList>
            <consortium name="DOE Joint Genome Institute"/>
            <consortium name="Mycorrhizal Genomics Consortium"/>
            <person name="Kohler A."/>
            <person name="Kuo A."/>
            <person name="Nagy L.G."/>
            <person name="Floudas D."/>
            <person name="Copeland A."/>
            <person name="Barry K.W."/>
            <person name="Cichocki N."/>
            <person name="Veneault-Fourrey C."/>
            <person name="LaButti K."/>
            <person name="Lindquist E.A."/>
            <person name="Lipzen A."/>
            <person name="Lundell T."/>
            <person name="Morin E."/>
            <person name="Murat C."/>
            <person name="Riley R."/>
            <person name="Ohm R."/>
            <person name="Sun H."/>
            <person name="Tunlid A."/>
            <person name="Henrissat B."/>
            <person name="Grigoriev I.V."/>
            <person name="Hibbett D.S."/>
            <person name="Martin F."/>
        </authorList>
    </citation>
    <scope>NUCLEOTIDE SEQUENCE [LARGE SCALE GENOMIC DNA]</scope>
    <source>
        <strain evidence="3 4">MD-312</strain>
    </source>
</reference>
<dbReference type="OrthoDB" id="3232986at2759"/>
<evidence type="ECO:0000256" key="1">
    <source>
        <dbReference type="SAM" id="MobiDB-lite"/>
    </source>
</evidence>
<dbReference type="Proteomes" id="UP000053820">
    <property type="component" value="Unassembled WGS sequence"/>
</dbReference>
<sequence length="836" mass="95206">YGEGMTFMGLFDSDQFAEERKTNLFYPFAGKEDWQIGHYLLASGLSMATIDKLLSLDWIKTLPLSFQTAKELRGRAELLPKGPQWKCQQIEMSHPTKSPVWLYWRDPIELLEALFSHPLFRRKIDLVPRKVYQTAAHLVRVYSEWMTGDAAWEMQGATLLGTILSLDKTNISAMTGDRVAHLLLIGLANIHSTTWLKQSSKVFLLAALLPVPKFIHAKQRMHGVLEDRLIHQCLDIVLAPLKIAAAIGVMMSDPFGDNFRHPPRTANRTLHQLARLTADPSTLEVYFKQSAKYRLNGVDKPFWCDWPLADPSVFLTPEPLHHLHKQFWDHDVRWCIHILGPKEIDFRFSVLQPITGYRHFNEGISHAKQVTGKEHRHIERYIVGVISGAAPRRVVVAIRALMDFCYMALCPVISDDGCIRIENALADFHAHKDAILTAEARRGKKKPINNWYIPKLELMQSIVPSIRTNGPIFQWSVDLTENAHITEIKLPSETTNNNNYDPQICRALDRAEKCRRFQLATAIQLSEARANDVCDDGGSLDEDVPESDASDDKTPLFVVPQRPASNFFLKAERLSENVNPCLPRPLRSFISGSVAFSIGYHPSMTRTLIDDVADKFHLPDLRPALADYFEHERRSTQVIHPIGGPWRALVGAPLPFDHVQVWYKVRLQRASFHDSKILLPLQTVNAMPPDKQWPHGRHDAVLVCTDQDQQWPKSGLEGHKVAELQLVLRPLSPGRTASLWNDRFLAYVQRFDFVPQPNGGYLDRDTQLPVIRRVVRSNGRTLGDIIPLSQIRELVNIIPHFGAHAESQFTKSNSAHYSTTFFLNNYFTKDQYYALS</sequence>
<dbReference type="Pfam" id="PF18759">
    <property type="entry name" value="Plavaka"/>
    <property type="match status" value="1"/>
</dbReference>
<evidence type="ECO:0000259" key="2">
    <source>
        <dbReference type="Pfam" id="PF20722"/>
    </source>
</evidence>
<feature type="region of interest" description="Disordered" evidence="1">
    <location>
        <begin position="532"/>
        <end position="556"/>
    </location>
</feature>
<feature type="domain" description="DUF6830" evidence="2">
    <location>
        <begin position="566"/>
        <end position="723"/>
    </location>
</feature>
<feature type="non-terminal residue" evidence="3">
    <location>
        <position position="1"/>
    </location>
</feature>
<gene>
    <name evidence="3" type="ORF">HYDPIDRAFT_66475</name>
</gene>
<proteinExistence type="predicted"/>
<evidence type="ECO:0000313" key="4">
    <source>
        <dbReference type="Proteomes" id="UP000053820"/>
    </source>
</evidence>
<dbReference type="Pfam" id="PF20722">
    <property type="entry name" value="DUF6830"/>
    <property type="match status" value="1"/>
</dbReference>
<dbReference type="InterPro" id="IPR041078">
    <property type="entry name" value="Plavaka"/>
</dbReference>
<dbReference type="HOGENOM" id="CLU_006344_10_2_1"/>
<keyword evidence="4" id="KW-1185">Reference proteome</keyword>
<dbReference type="AlphaFoldDB" id="A0A0C9WDP7"/>
<dbReference type="InterPro" id="IPR049233">
    <property type="entry name" value="DUF6830"/>
</dbReference>
<feature type="non-terminal residue" evidence="3">
    <location>
        <position position="836"/>
    </location>
</feature>
<evidence type="ECO:0000313" key="3">
    <source>
        <dbReference type="EMBL" id="KIJ63226.1"/>
    </source>
</evidence>
<accession>A0A0C9WDP7</accession>
<organism evidence="3 4">
    <name type="scientific">Hydnomerulius pinastri MD-312</name>
    <dbReference type="NCBI Taxonomy" id="994086"/>
    <lineage>
        <taxon>Eukaryota</taxon>
        <taxon>Fungi</taxon>
        <taxon>Dikarya</taxon>
        <taxon>Basidiomycota</taxon>
        <taxon>Agaricomycotina</taxon>
        <taxon>Agaricomycetes</taxon>
        <taxon>Agaricomycetidae</taxon>
        <taxon>Boletales</taxon>
        <taxon>Boletales incertae sedis</taxon>
        <taxon>Leucogyrophana</taxon>
    </lineage>
</organism>
<dbReference type="EMBL" id="KN839851">
    <property type="protein sequence ID" value="KIJ63226.1"/>
    <property type="molecule type" value="Genomic_DNA"/>
</dbReference>
<protein>
    <recommendedName>
        <fullName evidence="2">DUF6830 domain-containing protein</fullName>
    </recommendedName>
</protein>
<name>A0A0C9WDP7_9AGAM</name>
<feature type="compositionally biased region" description="Acidic residues" evidence="1">
    <location>
        <begin position="533"/>
        <end position="549"/>
    </location>
</feature>